<organism evidence="2 3">
    <name type="scientific">Nocardia rhizosphaerihabitans</name>
    <dbReference type="NCBI Taxonomy" id="1691570"/>
    <lineage>
        <taxon>Bacteria</taxon>
        <taxon>Bacillati</taxon>
        <taxon>Actinomycetota</taxon>
        <taxon>Actinomycetes</taxon>
        <taxon>Mycobacteriales</taxon>
        <taxon>Nocardiaceae</taxon>
        <taxon>Nocardia</taxon>
    </lineage>
</organism>
<reference evidence="3" key="1">
    <citation type="journal article" date="2019" name="Int. J. Syst. Evol. Microbiol.">
        <title>The Global Catalogue of Microorganisms (GCM) 10K type strain sequencing project: providing services to taxonomists for standard genome sequencing and annotation.</title>
        <authorList>
            <consortium name="The Broad Institute Genomics Platform"/>
            <consortium name="The Broad Institute Genome Sequencing Center for Infectious Disease"/>
            <person name="Wu L."/>
            <person name="Ma J."/>
        </authorList>
    </citation>
    <scope>NUCLEOTIDE SEQUENCE [LARGE SCALE GENOMIC DNA]</scope>
    <source>
        <strain evidence="3">CGMCC 4.7329</strain>
    </source>
</reference>
<dbReference type="SUPFAM" id="SSF53649">
    <property type="entry name" value="Alkaline phosphatase-like"/>
    <property type="match status" value="1"/>
</dbReference>
<dbReference type="Pfam" id="PF01663">
    <property type="entry name" value="Phosphodiest"/>
    <property type="match status" value="1"/>
</dbReference>
<gene>
    <name evidence="2" type="ORF">GCM10011610_07590</name>
</gene>
<keyword evidence="1" id="KW-0732">Signal</keyword>
<dbReference type="EMBL" id="BMNE01000001">
    <property type="protein sequence ID" value="GGN69420.1"/>
    <property type="molecule type" value="Genomic_DNA"/>
</dbReference>
<dbReference type="Proteomes" id="UP000658127">
    <property type="component" value="Unassembled WGS sequence"/>
</dbReference>
<dbReference type="InterPro" id="IPR017850">
    <property type="entry name" value="Alkaline_phosphatase_core_sf"/>
</dbReference>
<evidence type="ECO:0000313" key="3">
    <source>
        <dbReference type="Proteomes" id="UP000658127"/>
    </source>
</evidence>
<evidence type="ECO:0000313" key="2">
    <source>
        <dbReference type="EMBL" id="GGN69420.1"/>
    </source>
</evidence>
<name>A0ABQ2K9I6_9NOCA</name>
<accession>A0ABQ2K9I6</accession>
<dbReference type="PANTHER" id="PTHR10151">
    <property type="entry name" value="ECTONUCLEOTIDE PYROPHOSPHATASE/PHOSPHODIESTERASE"/>
    <property type="match status" value="1"/>
</dbReference>
<sequence>MRELSAPAKVLVALATALVTIPLLCSAAGSDTTFDDPGVAIDPAAAFGVPRTGGPEAKVVVIGIDGLLFDKADRTQAPRLRHLAAQGLLSLGSITGHITISGPSWASVLTGVWDTEHGITGNEFDASPFLAHPSVFTRIERADPTRHTVSIGTWHQIATIAASGDRRADVALTTAPDPRDSDEALTDATTATEVVAAIERTGPDLVFTHLDQVDLAGHQHGGASRAYLAAIRRVDVLVGQIVAAVDRRAAEHPREQWTVLVTTDHGHLPTGGHGGQTPAETANFVIARGADFTAGATTSAYTLVDITPTVLDLLGAPPGCLDGRSLRTRQAPIDER</sequence>
<dbReference type="RefSeq" id="WP_189023771.1">
    <property type="nucleotide sequence ID" value="NZ_BMNE01000001.1"/>
</dbReference>
<dbReference type="PANTHER" id="PTHR10151:SF120">
    <property type="entry name" value="BIS(5'-ADENOSYL)-TRIPHOSPHATASE"/>
    <property type="match status" value="1"/>
</dbReference>
<evidence type="ECO:0000256" key="1">
    <source>
        <dbReference type="SAM" id="SignalP"/>
    </source>
</evidence>
<proteinExistence type="predicted"/>
<keyword evidence="3" id="KW-1185">Reference proteome</keyword>
<dbReference type="InterPro" id="IPR002591">
    <property type="entry name" value="Phosphodiest/P_Trfase"/>
</dbReference>
<feature type="signal peptide" evidence="1">
    <location>
        <begin position="1"/>
        <end position="27"/>
    </location>
</feature>
<feature type="chain" id="PRO_5047242572" description="Nucleotide pyrophosphatase" evidence="1">
    <location>
        <begin position="28"/>
        <end position="336"/>
    </location>
</feature>
<dbReference type="Gene3D" id="3.40.720.10">
    <property type="entry name" value="Alkaline Phosphatase, subunit A"/>
    <property type="match status" value="1"/>
</dbReference>
<evidence type="ECO:0008006" key="4">
    <source>
        <dbReference type="Google" id="ProtNLM"/>
    </source>
</evidence>
<protein>
    <recommendedName>
        <fullName evidence="4">Nucleotide pyrophosphatase</fullName>
    </recommendedName>
</protein>
<comment type="caution">
    <text evidence="2">The sequence shown here is derived from an EMBL/GenBank/DDBJ whole genome shotgun (WGS) entry which is preliminary data.</text>
</comment>